<dbReference type="GO" id="GO:0071949">
    <property type="term" value="F:FAD binding"/>
    <property type="evidence" value="ECO:0007669"/>
    <property type="project" value="InterPro"/>
</dbReference>
<keyword evidence="2" id="KW-0285">Flavoprotein</keyword>
<proteinExistence type="inferred from homology"/>
<evidence type="ECO:0000256" key="4">
    <source>
        <dbReference type="ARBA" id="ARBA00023002"/>
    </source>
</evidence>
<dbReference type="EMBL" id="MU005580">
    <property type="protein sequence ID" value="KAF2685006.1"/>
    <property type="molecule type" value="Genomic_DNA"/>
</dbReference>
<dbReference type="GO" id="GO:0016491">
    <property type="term" value="F:oxidoreductase activity"/>
    <property type="evidence" value="ECO:0007669"/>
    <property type="project" value="UniProtKB-KW"/>
</dbReference>
<evidence type="ECO:0000256" key="5">
    <source>
        <dbReference type="SAM" id="SignalP"/>
    </source>
</evidence>
<name>A0A6G1J3B2_9PLEO</name>
<dbReference type="Pfam" id="PF08031">
    <property type="entry name" value="BBE"/>
    <property type="match status" value="1"/>
</dbReference>
<evidence type="ECO:0000313" key="8">
    <source>
        <dbReference type="Proteomes" id="UP000799291"/>
    </source>
</evidence>
<evidence type="ECO:0000256" key="2">
    <source>
        <dbReference type="ARBA" id="ARBA00022630"/>
    </source>
</evidence>
<sequence length="498" mass="53407">MKSPKLVLIGSLGVLASAAKSSLSPRGNACAALAASLPGDVSYPNTTAYIQSSYYWSDQQRETHPQCFVTPRTTSAVSSVIQILTRHNAPFTVKSGGHSPFAGGSSIANGVTIDLVHLNTIEVSADCKTVSLGPGNRWINVTEILDPLGLAVVGGRDMNVGVSGFILGGGISFFSGMKGWACDNVRGFEIVLASGNVVYASPTENADLYWALRGGGGLNFGIVTRFDLAAFEQGTMWVNSLTFPGTENATIISLFQNLTIQGMPQDPAAHALLTFSSSPSGENRAIVNLFHATVPSPQNSVPAVFEPFQTLPSALANTSSVGDVSKYLKHYATPYGGRWTWGNVILAANFSQTVLDEILAHWEERNAALINSGVADTSVLVQAIPVNVIEEMQKNGGNALGFKPSGGPLVLVSFPTSWTDPRNDKLVEDSTRKLIADVETTAKKYGVLNPFVYLNYADSNQPVQRSYGDENYDRLKQIARKYDPQSKLAQLWTGYFKL</sequence>
<dbReference type="OrthoDB" id="2151789at2759"/>
<dbReference type="Proteomes" id="UP000799291">
    <property type="component" value="Unassembled WGS sequence"/>
</dbReference>
<dbReference type="Gene3D" id="3.30.465.10">
    <property type="match status" value="1"/>
</dbReference>
<dbReference type="Pfam" id="PF01565">
    <property type="entry name" value="FAD_binding_4"/>
    <property type="match status" value="1"/>
</dbReference>
<dbReference type="Gene3D" id="3.30.43.10">
    <property type="entry name" value="Uridine Diphospho-n-acetylenolpyruvylglucosamine Reductase, domain 2"/>
    <property type="match status" value="1"/>
</dbReference>
<evidence type="ECO:0000313" key="7">
    <source>
        <dbReference type="EMBL" id="KAF2685006.1"/>
    </source>
</evidence>
<keyword evidence="3" id="KW-0274">FAD</keyword>
<comment type="similarity">
    <text evidence="1">Belongs to the oxygen-dependent FAD-linked oxidoreductase family.</text>
</comment>
<dbReference type="InterPro" id="IPR016166">
    <property type="entry name" value="FAD-bd_PCMH"/>
</dbReference>
<evidence type="ECO:0000256" key="3">
    <source>
        <dbReference type="ARBA" id="ARBA00022827"/>
    </source>
</evidence>
<gene>
    <name evidence="7" type="ORF">K458DRAFT_403922</name>
</gene>
<keyword evidence="8" id="KW-1185">Reference proteome</keyword>
<feature type="domain" description="FAD-binding PCMH-type" evidence="6">
    <location>
        <begin position="61"/>
        <end position="233"/>
    </location>
</feature>
<keyword evidence="4" id="KW-0560">Oxidoreductase</keyword>
<keyword evidence="5" id="KW-0732">Signal</keyword>
<dbReference type="PANTHER" id="PTHR42973:SF54">
    <property type="entry name" value="FAD-BINDING PCMH-TYPE DOMAIN-CONTAINING PROTEIN"/>
    <property type="match status" value="1"/>
</dbReference>
<protein>
    <submittedName>
        <fullName evidence="7">FAD-binding domain-containing protein</fullName>
    </submittedName>
</protein>
<reference evidence="7" key="1">
    <citation type="journal article" date="2020" name="Stud. Mycol.">
        <title>101 Dothideomycetes genomes: a test case for predicting lifestyles and emergence of pathogens.</title>
        <authorList>
            <person name="Haridas S."/>
            <person name="Albert R."/>
            <person name="Binder M."/>
            <person name="Bloem J."/>
            <person name="Labutti K."/>
            <person name="Salamov A."/>
            <person name="Andreopoulos B."/>
            <person name="Baker S."/>
            <person name="Barry K."/>
            <person name="Bills G."/>
            <person name="Bluhm B."/>
            <person name="Cannon C."/>
            <person name="Castanera R."/>
            <person name="Culley D."/>
            <person name="Daum C."/>
            <person name="Ezra D."/>
            <person name="Gonzalez J."/>
            <person name="Henrissat B."/>
            <person name="Kuo A."/>
            <person name="Liang C."/>
            <person name="Lipzen A."/>
            <person name="Lutzoni F."/>
            <person name="Magnuson J."/>
            <person name="Mondo S."/>
            <person name="Nolan M."/>
            <person name="Ohm R."/>
            <person name="Pangilinan J."/>
            <person name="Park H.-J."/>
            <person name="Ramirez L."/>
            <person name="Alfaro M."/>
            <person name="Sun H."/>
            <person name="Tritt A."/>
            <person name="Yoshinaga Y."/>
            <person name="Zwiers L.-H."/>
            <person name="Turgeon B."/>
            <person name="Goodwin S."/>
            <person name="Spatafora J."/>
            <person name="Crous P."/>
            <person name="Grigoriev I."/>
        </authorList>
    </citation>
    <scope>NUCLEOTIDE SEQUENCE</scope>
    <source>
        <strain evidence="7">CBS 122367</strain>
    </source>
</reference>
<organism evidence="7 8">
    <name type="scientific">Lentithecium fluviatile CBS 122367</name>
    <dbReference type="NCBI Taxonomy" id="1168545"/>
    <lineage>
        <taxon>Eukaryota</taxon>
        <taxon>Fungi</taxon>
        <taxon>Dikarya</taxon>
        <taxon>Ascomycota</taxon>
        <taxon>Pezizomycotina</taxon>
        <taxon>Dothideomycetes</taxon>
        <taxon>Pleosporomycetidae</taxon>
        <taxon>Pleosporales</taxon>
        <taxon>Massarineae</taxon>
        <taxon>Lentitheciaceae</taxon>
        <taxon>Lentithecium</taxon>
    </lineage>
</organism>
<dbReference type="InterPro" id="IPR012951">
    <property type="entry name" value="BBE"/>
</dbReference>
<feature type="signal peptide" evidence="5">
    <location>
        <begin position="1"/>
        <end position="18"/>
    </location>
</feature>
<dbReference type="SUPFAM" id="SSF56176">
    <property type="entry name" value="FAD-binding/transporter-associated domain-like"/>
    <property type="match status" value="1"/>
</dbReference>
<dbReference type="InterPro" id="IPR006094">
    <property type="entry name" value="Oxid_FAD_bind_N"/>
</dbReference>
<dbReference type="InterPro" id="IPR016167">
    <property type="entry name" value="FAD-bd_PCMH_sub1"/>
</dbReference>
<feature type="chain" id="PRO_5026165656" evidence="5">
    <location>
        <begin position="19"/>
        <end position="498"/>
    </location>
</feature>
<evidence type="ECO:0000256" key="1">
    <source>
        <dbReference type="ARBA" id="ARBA00005466"/>
    </source>
</evidence>
<evidence type="ECO:0000259" key="6">
    <source>
        <dbReference type="PROSITE" id="PS51387"/>
    </source>
</evidence>
<dbReference type="Gene3D" id="3.40.462.20">
    <property type="match status" value="1"/>
</dbReference>
<dbReference type="PROSITE" id="PS51387">
    <property type="entry name" value="FAD_PCMH"/>
    <property type="match status" value="1"/>
</dbReference>
<dbReference type="InterPro" id="IPR016169">
    <property type="entry name" value="FAD-bd_PCMH_sub2"/>
</dbReference>
<dbReference type="PANTHER" id="PTHR42973">
    <property type="entry name" value="BINDING OXIDOREDUCTASE, PUTATIVE (AFU_ORTHOLOGUE AFUA_1G17690)-RELATED"/>
    <property type="match status" value="1"/>
</dbReference>
<accession>A0A6G1J3B2</accession>
<dbReference type="InterPro" id="IPR036318">
    <property type="entry name" value="FAD-bd_PCMH-like_sf"/>
</dbReference>
<dbReference type="AlphaFoldDB" id="A0A6G1J3B2"/>
<dbReference type="InterPro" id="IPR050416">
    <property type="entry name" value="FAD-linked_Oxidoreductase"/>
</dbReference>